<dbReference type="Proteomes" id="UP000539175">
    <property type="component" value="Unassembled WGS sequence"/>
</dbReference>
<dbReference type="RefSeq" id="WP_184801030.1">
    <property type="nucleotide sequence ID" value="NZ_JACIIZ010000006.1"/>
</dbReference>
<accession>A0A7X0AYF2</accession>
<dbReference type="PANTHER" id="PTHR46796">
    <property type="entry name" value="HTH-TYPE TRANSCRIPTIONAL ACTIVATOR RHAS-RELATED"/>
    <property type="match status" value="1"/>
</dbReference>
<reference evidence="6 7" key="1">
    <citation type="submission" date="2020-08" db="EMBL/GenBank/DDBJ databases">
        <title>Genomic Encyclopedia of Type Strains, Phase IV (KMG-IV): sequencing the most valuable type-strain genomes for metagenomic binning, comparative biology and taxonomic classification.</title>
        <authorList>
            <person name="Goeker M."/>
        </authorList>
    </citation>
    <scope>NUCLEOTIDE SEQUENCE [LARGE SCALE GENOMIC DNA]</scope>
    <source>
        <strain evidence="6 7">DSM 22198</strain>
    </source>
</reference>
<feature type="region of interest" description="Disordered" evidence="4">
    <location>
        <begin position="53"/>
        <end position="76"/>
    </location>
</feature>
<dbReference type="GO" id="GO:0043565">
    <property type="term" value="F:sequence-specific DNA binding"/>
    <property type="evidence" value="ECO:0007669"/>
    <property type="project" value="InterPro"/>
</dbReference>
<keyword evidence="2 6" id="KW-0238">DNA-binding</keyword>
<dbReference type="InterPro" id="IPR018060">
    <property type="entry name" value="HTH_AraC"/>
</dbReference>
<dbReference type="EMBL" id="JACIIZ010000006">
    <property type="protein sequence ID" value="MBB6252062.1"/>
    <property type="molecule type" value="Genomic_DNA"/>
</dbReference>
<comment type="caution">
    <text evidence="6">The sequence shown here is derived from an EMBL/GenBank/DDBJ whole genome shotgun (WGS) entry which is preliminary data.</text>
</comment>
<evidence type="ECO:0000256" key="4">
    <source>
        <dbReference type="SAM" id="MobiDB-lite"/>
    </source>
</evidence>
<dbReference type="PROSITE" id="PS00041">
    <property type="entry name" value="HTH_ARAC_FAMILY_1"/>
    <property type="match status" value="1"/>
</dbReference>
<keyword evidence="1" id="KW-0805">Transcription regulation</keyword>
<dbReference type="InterPro" id="IPR009057">
    <property type="entry name" value="Homeodomain-like_sf"/>
</dbReference>
<protein>
    <submittedName>
        <fullName evidence="6">AraC-like DNA-binding protein</fullName>
    </submittedName>
</protein>
<dbReference type="PRINTS" id="PR00032">
    <property type="entry name" value="HTHARAC"/>
</dbReference>
<gene>
    <name evidence="6" type="ORF">FHS74_002622</name>
</gene>
<dbReference type="Pfam" id="PF12833">
    <property type="entry name" value="HTH_18"/>
    <property type="match status" value="1"/>
</dbReference>
<feature type="domain" description="HTH araC/xylS-type" evidence="5">
    <location>
        <begin position="89"/>
        <end position="187"/>
    </location>
</feature>
<evidence type="ECO:0000313" key="6">
    <source>
        <dbReference type="EMBL" id="MBB6252062.1"/>
    </source>
</evidence>
<evidence type="ECO:0000259" key="5">
    <source>
        <dbReference type="PROSITE" id="PS01124"/>
    </source>
</evidence>
<dbReference type="SMART" id="SM00342">
    <property type="entry name" value="HTH_ARAC"/>
    <property type="match status" value="1"/>
</dbReference>
<dbReference type="SUPFAM" id="SSF46689">
    <property type="entry name" value="Homeodomain-like"/>
    <property type="match status" value="2"/>
</dbReference>
<sequence length="195" mass="21141">MPPSPLRSPVHPGDDVSSTVADLLRRARQAFDQDLDTTRDCIARILVLMSPPEASGPGVLTPGPAGATEQEAEKGAARSMGGLAPWQERRVIAHIDANLAADLSNEALADLLQLSRSHFCAVFRRSLGASPRNFIIERRLAAATHLMLRSDGSLADIARACGFSDQAHFSRLFRRSRGETPSRWRRLRQSGPPGA</sequence>
<dbReference type="InterPro" id="IPR018062">
    <property type="entry name" value="HTH_AraC-typ_CS"/>
</dbReference>
<proteinExistence type="predicted"/>
<dbReference type="AlphaFoldDB" id="A0A7X0AYF2"/>
<keyword evidence="3" id="KW-0804">Transcription</keyword>
<evidence type="ECO:0000256" key="1">
    <source>
        <dbReference type="ARBA" id="ARBA00023015"/>
    </source>
</evidence>
<organism evidence="6 7">
    <name type="scientific">Nitrospirillum iridis</name>
    <dbReference type="NCBI Taxonomy" id="765888"/>
    <lineage>
        <taxon>Bacteria</taxon>
        <taxon>Pseudomonadati</taxon>
        <taxon>Pseudomonadota</taxon>
        <taxon>Alphaproteobacteria</taxon>
        <taxon>Rhodospirillales</taxon>
        <taxon>Azospirillaceae</taxon>
        <taxon>Nitrospirillum</taxon>
    </lineage>
</organism>
<evidence type="ECO:0000256" key="2">
    <source>
        <dbReference type="ARBA" id="ARBA00023125"/>
    </source>
</evidence>
<evidence type="ECO:0000313" key="7">
    <source>
        <dbReference type="Proteomes" id="UP000539175"/>
    </source>
</evidence>
<dbReference type="PANTHER" id="PTHR46796:SF14">
    <property type="entry name" value="TRANSCRIPTIONAL REGULATORY PROTEIN"/>
    <property type="match status" value="1"/>
</dbReference>
<evidence type="ECO:0000256" key="3">
    <source>
        <dbReference type="ARBA" id="ARBA00023163"/>
    </source>
</evidence>
<dbReference type="Gene3D" id="1.10.10.60">
    <property type="entry name" value="Homeodomain-like"/>
    <property type="match status" value="1"/>
</dbReference>
<dbReference type="PROSITE" id="PS01124">
    <property type="entry name" value="HTH_ARAC_FAMILY_2"/>
    <property type="match status" value="1"/>
</dbReference>
<name>A0A7X0AYF2_9PROT</name>
<dbReference type="InterPro" id="IPR020449">
    <property type="entry name" value="Tscrpt_reg_AraC-type_HTH"/>
</dbReference>
<keyword evidence="7" id="KW-1185">Reference proteome</keyword>
<dbReference type="GO" id="GO:0003700">
    <property type="term" value="F:DNA-binding transcription factor activity"/>
    <property type="evidence" value="ECO:0007669"/>
    <property type="project" value="InterPro"/>
</dbReference>
<dbReference type="InterPro" id="IPR050204">
    <property type="entry name" value="AraC_XylS_family_regulators"/>
</dbReference>